<proteinExistence type="predicted"/>
<keyword evidence="2" id="KW-1185">Reference proteome</keyword>
<dbReference type="EMBL" id="JAHQIW010001034">
    <property type="protein sequence ID" value="KAJ1351236.1"/>
    <property type="molecule type" value="Genomic_DNA"/>
</dbReference>
<reference evidence="1" key="1">
    <citation type="submission" date="2021-06" db="EMBL/GenBank/DDBJ databases">
        <title>Parelaphostrongylus tenuis whole genome reference sequence.</title>
        <authorList>
            <person name="Garwood T.J."/>
            <person name="Larsen P.A."/>
            <person name="Fountain-Jones N.M."/>
            <person name="Garbe J.R."/>
            <person name="Macchietto M.G."/>
            <person name="Kania S.A."/>
            <person name="Gerhold R.W."/>
            <person name="Richards J.E."/>
            <person name="Wolf T.M."/>
        </authorList>
    </citation>
    <scope>NUCLEOTIDE SEQUENCE</scope>
    <source>
        <strain evidence="1">MNPRO001-30</strain>
        <tissue evidence="1">Meninges</tissue>
    </source>
</reference>
<protein>
    <submittedName>
        <fullName evidence="1">Uncharacterized protein</fullName>
    </submittedName>
</protein>
<name>A0AAD5QLU1_PARTN</name>
<evidence type="ECO:0000313" key="2">
    <source>
        <dbReference type="Proteomes" id="UP001196413"/>
    </source>
</evidence>
<evidence type="ECO:0000313" key="1">
    <source>
        <dbReference type="EMBL" id="KAJ1351236.1"/>
    </source>
</evidence>
<dbReference type="Proteomes" id="UP001196413">
    <property type="component" value="Unassembled WGS sequence"/>
</dbReference>
<sequence>MFPLQRAIDTFEFARNQLEKLVDRPEFAVQIKPLILVCRTNVVVARLMLADNLRDRRVAWQFMPESPVFPILKLVTDKS</sequence>
<comment type="caution">
    <text evidence="1">The sequence shown here is derived from an EMBL/GenBank/DDBJ whole genome shotgun (WGS) entry which is preliminary data.</text>
</comment>
<organism evidence="1 2">
    <name type="scientific">Parelaphostrongylus tenuis</name>
    <name type="common">Meningeal worm</name>
    <dbReference type="NCBI Taxonomy" id="148309"/>
    <lineage>
        <taxon>Eukaryota</taxon>
        <taxon>Metazoa</taxon>
        <taxon>Ecdysozoa</taxon>
        <taxon>Nematoda</taxon>
        <taxon>Chromadorea</taxon>
        <taxon>Rhabditida</taxon>
        <taxon>Rhabditina</taxon>
        <taxon>Rhabditomorpha</taxon>
        <taxon>Strongyloidea</taxon>
        <taxon>Metastrongylidae</taxon>
        <taxon>Parelaphostrongylus</taxon>
    </lineage>
</organism>
<dbReference type="AlphaFoldDB" id="A0AAD5QLU1"/>
<accession>A0AAD5QLU1</accession>
<gene>
    <name evidence="1" type="ORF">KIN20_007212</name>
</gene>